<dbReference type="OrthoDB" id="6772694at2759"/>
<dbReference type="EMBL" id="VTPC01007681">
    <property type="protein sequence ID" value="KAF2893758.1"/>
    <property type="molecule type" value="Genomic_DNA"/>
</dbReference>
<reference evidence="1" key="1">
    <citation type="submission" date="2019-08" db="EMBL/GenBank/DDBJ databases">
        <title>The genome of the North American firefly Photinus pyralis.</title>
        <authorList>
            <consortium name="Photinus pyralis genome working group"/>
            <person name="Fallon T.R."/>
            <person name="Sander Lower S.E."/>
            <person name="Weng J.-K."/>
        </authorList>
    </citation>
    <scope>NUCLEOTIDE SEQUENCE</scope>
    <source>
        <strain evidence="1">TRF0915ILg1</strain>
        <tissue evidence="1">Whole body</tissue>
    </source>
</reference>
<sequence>MHVINHLFYVDDIKMYAYNESELQQLSKLVENISSDICMNFGIQKCKAVDIERGLVTHKEELHGRHPNMVQQQHVNMEKSCLWLPKGELYPKTEGFVVAIQNQVISTRNYKQYILKEALDSDKCRKCHQMSEKVDHITSGCPILASKQYIDRHDDVAKIIHSQLTLLYGLAPKIEPYQKYHPSPPLENGIFKLYYNNPVLTDKTHTTYYKSTKNLKTPKRGVDAMDKITRTKSVKRMMRDDYYKKIATDRFLLDDRY</sequence>
<dbReference type="Proteomes" id="UP000801492">
    <property type="component" value="Unassembled WGS sequence"/>
</dbReference>
<evidence type="ECO:0000313" key="1">
    <source>
        <dbReference type="EMBL" id="KAF2893758.1"/>
    </source>
</evidence>
<evidence type="ECO:0000313" key="2">
    <source>
        <dbReference type="Proteomes" id="UP000801492"/>
    </source>
</evidence>
<organism evidence="1 2">
    <name type="scientific">Ignelater luminosus</name>
    <name type="common">Cucubano</name>
    <name type="synonym">Pyrophorus luminosus</name>
    <dbReference type="NCBI Taxonomy" id="2038154"/>
    <lineage>
        <taxon>Eukaryota</taxon>
        <taxon>Metazoa</taxon>
        <taxon>Ecdysozoa</taxon>
        <taxon>Arthropoda</taxon>
        <taxon>Hexapoda</taxon>
        <taxon>Insecta</taxon>
        <taxon>Pterygota</taxon>
        <taxon>Neoptera</taxon>
        <taxon>Endopterygota</taxon>
        <taxon>Coleoptera</taxon>
        <taxon>Polyphaga</taxon>
        <taxon>Elateriformia</taxon>
        <taxon>Elateroidea</taxon>
        <taxon>Elateridae</taxon>
        <taxon>Agrypninae</taxon>
        <taxon>Pyrophorini</taxon>
        <taxon>Ignelater</taxon>
    </lineage>
</organism>
<accession>A0A8K0GCZ3</accession>
<dbReference type="AlphaFoldDB" id="A0A8K0GCZ3"/>
<protein>
    <recommendedName>
        <fullName evidence="3">Reverse transcriptase domain-containing protein</fullName>
    </recommendedName>
</protein>
<comment type="caution">
    <text evidence="1">The sequence shown here is derived from an EMBL/GenBank/DDBJ whole genome shotgun (WGS) entry which is preliminary data.</text>
</comment>
<proteinExistence type="predicted"/>
<keyword evidence="2" id="KW-1185">Reference proteome</keyword>
<gene>
    <name evidence="1" type="ORF">ILUMI_12413</name>
</gene>
<dbReference type="PANTHER" id="PTHR35450:SF2">
    <property type="entry name" value="REVERSE TRANSCRIPTASE DOMAIN-CONTAINING PROTEIN"/>
    <property type="match status" value="1"/>
</dbReference>
<evidence type="ECO:0008006" key="3">
    <source>
        <dbReference type="Google" id="ProtNLM"/>
    </source>
</evidence>
<dbReference type="PANTHER" id="PTHR35450">
    <property type="entry name" value="REVERSE TRANSCRIPTASE DOMAIN-CONTAINING PROTEIN"/>
    <property type="match status" value="1"/>
</dbReference>
<name>A0A8K0GCZ3_IGNLU</name>